<evidence type="ECO:0000313" key="12">
    <source>
        <dbReference type="EMBL" id="KDE38533.1"/>
    </source>
</evidence>
<evidence type="ECO:0000256" key="5">
    <source>
        <dbReference type="ARBA" id="ARBA00022692"/>
    </source>
</evidence>
<dbReference type="SUPFAM" id="SSF161111">
    <property type="entry name" value="Cation efflux protein transmembrane domain-like"/>
    <property type="match status" value="1"/>
</dbReference>
<dbReference type="InterPro" id="IPR002524">
    <property type="entry name" value="Cation_efflux"/>
</dbReference>
<dbReference type="Gene3D" id="3.30.70.1350">
    <property type="entry name" value="Cation efflux protein, cytoplasmic domain"/>
    <property type="match status" value="1"/>
</dbReference>
<dbReference type="RefSeq" id="WP_036549862.1">
    <property type="nucleotide sequence ID" value="NZ_JMSZ01000042.1"/>
</dbReference>
<name>A0A063XWF2_9GAMM</name>
<keyword evidence="6" id="KW-0864">Zinc transport</keyword>
<comment type="subcellular location">
    <subcellularLocation>
        <location evidence="1">Membrane</location>
        <topology evidence="1">Multi-pass membrane protein</topology>
    </subcellularLocation>
</comment>
<keyword evidence="7 9" id="KW-1133">Transmembrane helix</keyword>
<dbReference type="FunFam" id="1.20.1510.10:FF:000006">
    <property type="entry name" value="Divalent cation efflux transporter"/>
    <property type="match status" value="1"/>
</dbReference>
<dbReference type="Pfam" id="PF16916">
    <property type="entry name" value="ZT_dimer"/>
    <property type="match status" value="1"/>
</dbReference>
<dbReference type="InterPro" id="IPR050291">
    <property type="entry name" value="CDF_Transporter"/>
</dbReference>
<evidence type="ECO:0000313" key="13">
    <source>
        <dbReference type="Proteomes" id="UP000027318"/>
    </source>
</evidence>
<protein>
    <submittedName>
        <fullName evidence="12">Cobalt-zinc-cadmium resistance protein</fullName>
    </submittedName>
</protein>
<evidence type="ECO:0000256" key="3">
    <source>
        <dbReference type="ARBA" id="ARBA00022448"/>
    </source>
</evidence>
<keyword evidence="4" id="KW-0410">Iron transport</keyword>
<dbReference type="InterPro" id="IPR027469">
    <property type="entry name" value="Cation_efflux_TMD_sf"/>
</dbReference>
<dbReference type="SUPFAM" id="SSF160240">
    <property type="entry name" value="Cation efflux protein cytoplasmic domain-like"/>
    <property type="match status" value="1"/>
</dbReference>
<feature type="transmembrane region" description="Helical" evidence="9">
    <location>
        <begin position="50"/>
        <end position="67"/>
    </location>
</feature>
<feature type="transmembrane region" description="Helical" evidence="9">
    <location>
        <begin position="119"/>
        <end position="140"/>
    </location>
</feature>
<dbReference type="OrthoDB" id="9806522at2"/>
<dbReference type="Pfam" id="PF01545">
    <property type="entry name" value="Cation_efflux"/>
    <property type="match status" value="1"/>
</dbReference>
<keyword evidence="8 9" id="KW-0472">Membrane</keyword>
<dbReference type="STRING" id="267850.ADINL_2988"/>
<reference evidence="12 13" key="1">
    <citation type="journal article" date="2005" name="Int. J. Syst. Evol. Microbiol.">
        <title>Nitrincola lacisaponensis gen. nov., sp. nov., a novel alkaliphilic bacterium isolated from an alkaline, saline lake.</title>
        <authorList>
            <person name="Dimitriu P.A."/>
            <person name="Shukla S.K."/>
            <person name="Conradt J."/>
            <person name="Marquez M.C."/>
            <person name="Ventosa A."/>
            <person name="Maglia A."/>
            <person name="Peyton B.M."/>
            <person name="Pinkart H.C."/>
            <person name="Mormile M.R."/>
        </authorList>
    </citation>
    <scope>NUCLEOTIDE SEQUENCE [LARGE SCALE GENOMIC DNA]</scope>
    <source>
        <strain evidence="12 13">4CA</strain>
    </source>
</reference>
<dbReference type="GO" id="GO:0016020">
    <property type="term" value="C:membrane"/>
    <property type="evidence" value="ECO:0007669"/>
    <property type="project" value="UniProtKB-SubCell"/>
</dbReference>
<sequence>MLDSTPERQAAAQRISIIGAIVNAFMSALKIIGGVLTGSAALVADGLHSLSDMATDLLVVFLVGVSHKKPDKEHPWGHGRFETLGTVFLAVILLLVAGFMTWDSLKLLFSGEIPAPPAWPALLIAAISIGANEALFFYTLKVGKTSRSNLIIANAWHHRTDSLSSIVVLLALIGALLGVWWLDALAAVLVALLIAKIGLDLLLKSLAELVDTGLPQERIEELHEEVLSVDGVINVHNIRTRLMGGQSLLEMHLQVHPQTSASEGHFIGDTVCARLKQRFDDIGYIIYHIDTYDDETLPEVQLAALPDRKAIEQQLDRLLEQLLGSRPDYQLTLFYTPKTVKLEIKLSPAIWPLLQHRQLTAPQLEQQLLQTLETLPGFRQLSLWLPTSGSEAQSP</sequence>
<accession>A0A063XWF2</accession>
<feature type="transmembrane region" description="Helical" evidence="9">
    <location>
        <begin position="161"/>
        <end position="180"/>
    </location>
</feature>
<keyword evidence="13" id="KW-1185">Reference proteome</keyword>
<evidence type="ECO:0000259" key="10">
    <source>
        <dbReference type="Pfam" id="PF01545"/>
    </source>
</evidence>
<evidence type="ECO:0000259" key="11">
    <source>
        <dbReference type="Pfam" id="PF16916"/>
    </source>
</evidence>
<comment type="similarity">
    <text evidence="2">Belongs to the cation diffusion facilitator (CDF) transporter (TC 2.A.4) family. FieF subfamily.</text>
</comment>
<proteinExistence type="inferred from homology"/>
<dbReference type="Gene3D" id="1.20.1510.10">
    <property type="entry name" value="Cation efflux protein transmembrane domain"/>
    <property type="match status" value="1"/>
</dbReference>
<evidence type="ECO:0000256" key="9">
    <source>
        <dbReference type="SAM" id="Phobius"/>
    </source>
</evidence>
<dbReference type="PANTHER" id="PTHR43840">
    <property type="entry name" value="MITOCHONDRIAL METAL TRANSPORTER 1-RELATED"/>
    <property type="match status" value="1"/>
</dbReference>
<keyword evidence="5 9" id="KW-0812">Transmembrane</keyword>
<evidence type="ECO:0000256" key="4">
    <source>
        <dbReference type="ARBA" id="ARBA00022496"/>
    </source>
</evidence>
<dbReference type="PANTHER" id="PTHR43840:SF15">
    <property type="entry name" value="MITOCHONDRIAL METAL TRANSPORTER 1-RELATED"/>
    <property type="match status" value="1"/>
</dbReference>
<keyword evidence="4" id="KW-0408">Iron</keyword>
<keyword evidence="6" id="KW-0862">Zinc</keyword>
<evidence type="ECO:0000256" key="7">
    <source>
        <dbReference type="ARBA" id="ARBA00022989"/>
    </source>
</evidence>
<feature type="domain" description="Cation efflux protein cytoplasmic" evidence="11">
    <location>
        <begin position="214"/>
        <end position="292"/>
    </location>
</feature>
<feature type="transmembrane region" description="Helical" evidence="9">
    <location>
        <begin position="79"/>
        <end position="99"/>
    </location>
</feature>
<organism evidence="12 13">
    <name type="scientific">Nitrincola lacisaponensis</name>
    <dbReference type="NCBI Taxonomy" id="267850"/>
    <lineage>
        <taxon>Bacteria</taxon>
        <taxon>Pseudomonadati</taxon>
        <taxon>Pseudomonadota</taxon>
        <taxon>Gammaproteobacteria</taxon>
        <taxon>Oceanospirillales</taxon>
        <taxon>Oceanospirillaceae</taxon>
        <taxon>Nitrincola</taxon>
    </lineage>
</organism>
<feature type="domain" description="Cation efflux protein transmembrane" evidence="10">
    <location>
        <begin position="17"/>
        <end position="210"/>
    </location>
</feature>
<dbReference type="InterPro" id="IPR027470">
    <property type="entry name" value="Cation_efflux_CTD"/>
</dbReference>
<dbReference type="InterPro" id="IPR036837">
    <property type="entry name" value="Cation_efflux_CTD_sf"/>
</dbReference>
<evidence type="ECO:0000256" key="1">
    <source>
        <dbReference type="ARBA" id="ARBA00004141"/>
    </source>
</evidence>
<dbReference type="GO" id="GO:0006826">
    <property type="term" value="P:iron ion transport"/>
    <property type="evidence" value="ECO:0007669"/>
    <property type="project" value="UniProtKB-KW"/>
</dbReference>
<gene>
    <name evidence="12" type="ORF">ADINL_2988</name>
</gene>
<dbReference type="NCBIfam" id="TIGR01297">
    <property type="entry name" value="CDF"/>
    <property type="match status" value="1"/>
</dbReference>
<dbReference type="AlphaFoldDB" id="A0A063XWF2"/>
<comment type="caution">
    <text evidence="12">The sequence shown here is derived from an EMBL/GenBank/DDBJ whole genome shotgun (WGS) entry which is preliminary data.</text>
</comment>
<keyword evidence="3" id="KW-0813">Transport</keyword>
<dbReference type="GO" id="GO:0006829">
    <property type="term" value="P:zinc ion transport"/>
    <property type="evidence" value="ECO:0007669"/>
    <property type="project" value="UniProtKB-KW"/>
</dbReference>
<evidence type="ECO:0000256" key="2">
    <source>
        <dbReference type="ARBA" id="ARBA00010212"/>
    </source>
</evidence>
<evidence type="ECO:0000256" key="8">
    <source>
        <dbReference type="ARBA" id="ARBA00023136"/>
    </source>
</evidence>
<dbReference type="GO" id="GO:0008324">
    <property type="term" value="F:monoatomic cation transmembrane transporter activity"/>
    <property type="evidence" value="ECO:0007669"/>
    <property type="project" value="InterPro"/>
</dbReference>
<dbReference type="EMBL" id="JMSZ01000042">
    <property type="protein sequence ID" value="KDE38533.1"/>
    <property type="molecule type" value="Genomic_DNA"/>
</dbReference>
<feature type="transmembrane region" description="Helical" evidence="9">
    <location>
        <begin position="21"/>
        <end position="44"/>
    </location>
</feature>
<evidence type="ECO:0000256" key="6">
    <source>
        <dbReference type="ARBA" id="ARBA00022906"/>
    </source>
</evidence>
<dbReference type="PATRIC" id="fig|267850.7.peg.2939"/>
<keyword evidence="6" id="KW-0406">Ion transport</keyword>
<dbReference type="InterPro" id="IPR058533">
    <property type="entry name" value="Cation_efflux_TM"/>
</dbReference>
<dbReference type="Proteomes" id="UP000027318">
    <property type="component" value="Unassembled WGS sequence"/>
</dbReference>